<dbReference type="EMBL" id="JACADJ010000002">
    <property type="protein sequence ID" value="NWH03613.1"/>
    <property type="molecule type" value="Genomic_DNA"/>
</dbReference>
<dbReference type="PANTHER" id="PTHR42769">
    <property type="entry name" value="SUPEROXIDE DISMUTASE"/>
    <property type="match status" value="1"/>
</dbReference>
<gene>
    <name evidence="11" type="ORF">HXW94_01150</name>
</gene>
<evidence type="ECO:0000256" key="7">
    <source>
        <dbReference type="RuleBase" id="RU000414"/>
    </source>
</evidence>
<keyword evidence="4" id="KW-0408">Iron</keyword>
<dbReference type="SUPFAM" id="SSF54719">
    <property type="entry name" value="Fe,Mn superoxide dismutase (SOD), C-terminal domain"/>
    <property type="match status" value="1"/>
</dbReference>
<dbReference type="GO" id="GO:0005737">
    <property type="term" value="C:cytoplasm"/>
    <property type="evidence" value="ECO:0007669"/>
    <property type="project" value="UniProtKB-ARBA"/>
</dbReference>
<comment type="similarity">
    <text evidence="1 7">Belongs to the iron/manganese superoxide dismutase family.</text>
</comment>
<dbReference type="InterPro" id="IPR019833">
    <property type="entry name" value="Mn/Fe_SOD_BS"/>
</dbReference>
<dbReference type="SUPFAM" id="SSF46609">
    <property type="entry name" value="Fe,Mn superoxide dismutase (SOD), N-terminal domain"/>
    <property type="match status" value="1"/>
</dbReference>
<accession>A0A850SW09</accession>
<comment type="caution">
    <text evidence="11">The sequence shown here is derived from an EMBL/GenBank/DDBJ whole genome shotgun (WGS) entry which is preliminary data.</text>
</comment>
<evidence type="ECO:0000259" key="9">
    <source>
        <dbReference type="Pfam" id="PF00081"/>
    </source>
</evidence>
<dbReference type="InterPro" id="IPR019831">
    <property type="entry name" value="Mn/Fe_SOD_N"/>
</dbReference>
<feature type="signal peptide" evidence="8">
    <location>
        <begin position="1"/>
        <end position="27"/>
    </location>
</feature>
<dbReference type="Pfam" id="PF00081">
    <property type="entry name" value="Sod_Fe_N"/>
    <property type="match status" value="1"/>
</dbReference>
<feature type="chain" id="PRO_5032399954" description="Superoxide dismutase" evidence="8">
    <location>
        <begin position="28"/>
        <end position="229"/>
    </location>
</feature>
<dbReference type="PROSITE" id="PS51257">
    <property type="entry name" value="PROKAR_LIPOPROTEIN"/>
    <property type="match status" value="1"/>
</dbReference>
<evidence type="ECO:0000313" key="12">
    <source>
        <dbReference type="Proteomes" id="UP000553343"/>
    </source>
</evidence>
<evidence type="ECO:0000259" key="10">
    <source>
        <dbReference type="Pfam" id="PF02777"/>
    </source>
</evidence>
<comment type="catalytic activity">
    <reaction evidence="5 7">
        <text>2 superoxide + 2 H(+) = H2O2 + O2</text>
        <dbReference type="Rhea" id="RHEA:20696"/>
        <dbReference type="ChEBI" id="CHEBI:15378"/>
        <dbReference type="ChEBI" id="CHEBI:15379"/>
        <dbReference type="ChEBI" id="CHEBI:16240"/>
        <dbReference type="ChEBI" id="CHEBI:18421"/>
        <dbReference type="EC" id="1.15.1.1"/>
    </reaction>
</comment>
<dbReference type="Pfam" id="PF02777">
    <property type="entry name" value="Sod_Fe_C"/>
    <property type="match status" value="1"/>
</dbReference>
<dbReference type="PROSITE" id="PS00088">
    <property type="entry name" value="SOD_MN"/>
    <property type="match status" value="1"/>
</dbReference>
<dbReference type="InterPro" id="IPR036314">
    <property type="entry name" value="SOD_C_sf"/>
</dbReference>
<dbReference type="FunFam" id="1.10.287.990:FF:000002">
    <property type="entry name" value="Superoxide dismutase"/>
    <property type="match status" value="1"/>
</dbReference>
<keyword evidence="12" id="KW-1185">Reference proteome</keyword>
<dbReference type="GO" id="GO:0046872">
    <property type="term" value="F:metal ion binding"/>
    <property type="evidence" value="ECO:0007669"/>
    <property type="project" value="UniProtKB-KW"/>
</dbReference>
<name>A0A850SW09_9BACT</name>
<dbReference type="AlphaFoldDB" id="A0A850SW09"/>
<evidence type="ECO:0000256" key="4">
    <source>
        <dbReference type="ARBA" id="ARBA00023004"/>
    </source>
</evidence>
<dbReference type="GO" id="GO:0004784">
    <property type="term" value="F:superoxide dismutase activity"/>
    <property type="evidence" value="ECO:0007669"/>
    <property type="project" value="UniProtKB-EC"/>
</dbReference>
<evidence type="ECO:0000256" key="1">
    <source>
        <dbReference type="ARBA" id="ARBA00008714"/>
    </source>
</evidence>
<feature type="binding site" evidence="6">
    <location>
        <position position="58"/>
    </location>
    <ligand>
        <name>Mn(2+)</name>
        <dbReference type="ChEBI" id="CHEBI:29035"/>
    </ligand>
</feature>
<dbReference type="PIRSF" id="PIRSF000349">
    <property type="entry name" value="SODismutase"/>
    <property type="match status" value="1"/>
</dbReference>
<evidence type="ECO:0000256" key="2">
    <source>
        <dbReference type="ARBA" id="ARBA00022723"/>
    </source>
</evidence>
<evidence type="ECO:0000313" key="11">
    <source>
        <dbReference type="EMBL" id="NWH03613.1"/>
    </source>
</evidence>
<dbReference type="Gene3D" id="3.55.40.20">
    <property type="entry name" value="Iron/manganese superoxide dismutase, C-terminal domain"/>
    <property type="match status" value="1"/>
</dbReference>
<comment type="function">
    <text evidence="7">Destroys radicals which are normally produced within the cells and which are toxic to biological systems.</text>
</comment>
<organism evidence="11 12">
    <name type="scientific">Desulfobacter latus</name>
    <dbReference type="NCBI Taxonomy" id="2292"/>
    <lineage>
        <taxon>Bacteria</taxon>
        <taxon>Pseudomonadati</taxon>
        <taxon>Thermodesulfobacteriota</taxon>
        <taxon>Desulfobacteria</taxon>
        <taxon>Desulfobacterales</taxon>
        <taxon>Desulfobacteraceae</taxon>
        <taxon>Desulfobacter</taxon>
    </lineage>
</organism>
<dbReference type="FunFam" id="3.55.40.20:FF:000001">
    <property type="entry name" value="Superoxide dismutase"/>
    <property type="match status" value="1"/>
</dbReference>
<dbReference type="Gene3D" id="1.10.287.990">
    <property type="entry name" value="Fe,Mn superoxide dismutase (SOD) domain"/>
    <property type="match status" value="1"/>
</dbReference>
<feature type="binding site" evidence="6">
    <location>
        <position position="196"/>
    </location>
    <ligand>
        <name>Mn(2+)</name>
        <dbReference type="ChEBI" id="CHEBI:29035"/>
    </ligand>
</feature>
<dbReference type="InterPro" id="IPR019832">
    <property type="entry name" value="Mn/Fe_SOD_C"/>
</dbReference>
<reference evidence="11 12" key="1">
    <citation type="submission" date="2020-06" db="EMBL/GenBank/DDBJ databases">
        <title>High-quality draft genome of sulfate reducer Desulfobacter latus type strain AcrS2 isolated from marine sediment.</title>
        <authorList>
            <person name="Hoppe M."/>
            <person name="Larsen C.K."/>
            <person name="Marshall I.P.G."/>
            <person name="Schramm A."/>
            <person name="Marietou A.G."/>
        </authorList>
    </citation>
    <scope>NUCLEOTIDE SEQUENCE [LARGE SCALE GENOMIC DNA]</scope>
    <source>
        <strain evidence="11 12">AcRS2</strain>
    </source>
</reference>
<protein>
    <recommendedName>
        <fullName evidence="7">Superoxide dismutase</fullName>
        <ecNumber evidence="7">1.15.1.1</ecNumber>
    </recommendedName>
</protein>
<dbReference type="InterPro" id="IPR036324">
    <property type="entry name" value="Mn/Fe_SOD_N_sf"/>
</dbReference>
<dbReference type="Proteomes" id="UP000553343">
    <property type="component" value="Unassembled WGS sequence"/>
</dbReference>
<feature type="domain" description="Manganese/iron superoxide dismutase C-terminal" evidence="10">
    <location>
        <begin position="126"/>
        <end position="225"/>
    </location>
</feature>
<evidence type="ECO:0000256" key="6">
    <source>
        <dbReference type="PIRSR" id="PIRSR000349-1"/>
    </source>
</evidence>
<dbReference type="EC" id="1.15.1.1" evidence="7"/>
<dbReference type="RefSeq" id="WP_178365057.1">
    <property type="nucleotide sequence ID" value="NZ_JACADJ010000002.1"/>
</dbReference>
<feature type="domain" description="Manganese/iron superoxide dismutase N-terminal" evidence="9">
    <location>
        <begin position="35"/>
        <end position="117"/>
    </location>
</feature>
<proteinExistence type="inferred from homology"/>
<keyword evidence="8" id="KW-0732">Signal</keyword>
<evidence type="ECO:0000256" key="3">
    <source>
        <dbReference type="ARBA" id="ARBA00023002"/>
    </source>
</evidence>
<dbReference type="InterPro" id="IPR001189">
    <property type="entry name" value="Mn/Fe_SOD"/>
</dbReference>
<feature type="binding site" evidence="6">
    <location>
        <position position="110"/>
    </location>
    <ligand>
        <name>Mn(2+)</name>
        <dbReference type="ChEBI" id="CHEBI:29035"/>
    </ligand>
</feature>
<dbReference type="PRINTS" id="PR01703">
    <property type="entry name" value="MNSODISMTASE"/>
</dbReference>
<dbReference type="PANTHER" id="PTHR42769:SF3">
    <property type="entry name" value="SUPEROXIDE DISMUTASE [FE] 2, CHLOROPLASTIC"/>
    <property type="match status" value="1"/>
</dbReference>
<feature type="binding site" evidence="6">
    <location>
        <position position="192"/>
    </location>
    <ligand>
        <name>Mn(2+)</name>
        <dbReference type="ChEBI" id="CHEBI:29035"/>
    </ligand>
</feature>
<evidence type="ECO:0000256" key="5">
    <source>
        <dbReference type="ARBA" id="ARBA00049204"/>
    </source>
</evidence>
<evidence type="ECO:0000256" key="8">
    <source>
        <dbReference type="SAM" id="SignalP"/>
    </source>
</evidence>
<keyword evidence="3 7" id="KW-0560">Oxidoreductase</keyword>
<sequence>MDRRKFLKLSAGAGSLALLQMVGISCAGSGNGTIKLPPLPYRADALEPYISEETIRFHYGKHHSGYVKKVNRMIKGTAYANLGLEAIIQKTRGSAGETGIFNNAAQVFNHTFYWSSMKPGGGGAPAGIVAEKIKADFGSYDAFKKNFASAALSQFGSGWAWLVKDGDTLKIIKTANADTPIAEGLIPLLTIDVWEHAYYLDYQNRRAEYVDAYLAYLVNWEFVETNLVG</sequence>
<keyword evidence="2 6" id="KW-0479">Metal-binding</keyword>